<reference evidence="1 2" key="1">
    <citation type="submission" date="2020-08" db="EMBL/GenBank/DDBJ databases">
        <title>Genome public.</title>
        <authorList>
            <person name="Liu C."/>
            <person name="Sun Q."/>
        </authorList>
    </citation>
    <scope>NUCLEOTIDE SEQUENCE [LARGE SCALE GENOMIC DNA]</scope>
    <source>
        <strain evidence="1 2">New-38</strain>
    </source>
</reference>
<keyword evidence="2" id="KW-1185">Reference proteome</keyword>
<name>A0ABR7HQ98_9FIRM</name>
<protein>
    <recommendedName>
        <fullName evidence="3">Ribbon-helix-helix protein CopG domain-containing protein</fullName>
    </recommendedName>
</protein>
<sequence length="73" mass="7913">MATSQNAVNKYRQKNYYTFSVSVPAQYRETIKAAAAARGVSVSRLVCDLLGKELGLDLTLDGIFPGGKTKENS</sequence>
<dbReference type="Proteomes" id="UP000660021">
    <property type="component" value="Unassembled WGS sequence"/>
</dbReference>
<organism evidence="1 2">
    <name type="scientific">Pseudoflavonifractor hominis</name>
    <dbReference type="NCBI Taxonomy" id="2763059"/>
    <lineage>
        <taxon>Bacteria</taxon>
        <taxon>Bacillati</taxon>
        <taxon>Bacillota</taxon>
        <taxon>Clostridia</taxon>
        <taxon>Eubacteriales</taxon>
        <taxon>Oscillospiraceae</taxon>
        <taxon>Pseudoflavonifractor</taxon>
    </lineage>
</organism>
<evidence type="ECO:0000313" key="1">
    <source>
        <dbReference type="EMBL" id="MBC5729693.1"/>
    </source>
</evidence>
<accession>A0ABR7HQ98</accession>
<dbReference type="EMBL" id="JACOPR010000001">
    <property type="protein sequence ID" value="MBC5729693.1"/>
    <property type="molecule type" value="Genomic_DNA"/>
</dbReference>
<gene>
    <name evidence="1" type="ORF">H8S34_02455</name>
</gene>
<dbReference type="RefSeq" id="WP_186962931.1">
    <property type="nucleotide sequence ID" value="NZ_JACOPR010000001.1"/>
</dbReference>
<proteinExistence type="predicted"/>
<evidence type="ECO:0008006" key="3">
    <source>
        <dbReference type="Google" id="ProtNLM"/>
    </source>
</evidence>
<evidence type="ECO:0000313" key="2">
    <source>
        <dbReference type="Proteomes" id="UP000660021"/>
    </source>
</evidence>
<comment type="caution">
    <text evidence="1">The sequence shown here is derived from an EMBL/GenBank/DDBJ whole genome shotgun (WGS) entry which is preliminary data.</text>
</comment>